<organism evidence="6 7">
    <name type="scientific">Hungatella hathewayi</name>
    <dbReference type="NCBI Taxonomy" id="154046"/>
    <lineage>
        <taxon>Bacteria</taxon>
        <taxon>Bacillati</taxon>
        <taxon>Bacillota</taxon>
        <taxon>Clostridia</taxon>
        <taxon>Lachnospirales</taxon>
        <taxon>Lachnospiraceae</taxon>
        <taxon>Hungatella</taxon>
    </lineage>
</organism>
<feature type="transmembrane region" description="Helical" evidence="5">
    <location>
        <begin position="236"/>
        <end position="254"/>
    </location>
</feature>
<feature type="transmembrane region" description="Helical" evidence="5">
    <location>
        <begin position="104"/>
        <end position="126"/>
    </location>
</feature>
<evidence type="ECO:0000313" key="6">
    <source>
        <dbReference type="EMBL" id="CUN93301.1"/>
    </source>
</evidence>
<dbReference type="InterPro" id="IPR003339">
    <property type="entry name" value="ABC/ECF_trnsptr_transmembrane"/>
</dbReference>
<comment type="subcellular location">
    <subcellularLocation>
        <location evidence="1">Membrane</location>
        <topology evidence="1">Multi-pass membrane protein</topology>
    </subcellularLocation>
</comment>
<keyword evidence="4 5" id="KW-0472">Membrane</keyword>
<dbReference type="PANTHER" id="PTHR33514:SF13">
    <property type="entry name" value="PROTEIN ABCI12, CHLOROPLASTIC"/>
    <property type="match status" value="1"/>
</dbReference>
<reference evidence="6 7" key="1">
    <citation type="submission" date="2015-09" db="EMBL/GenBank/DDBJ databases">
        <authorList>
            <consortium name="Pathogen Informatics"/>
        </authorList>
    </citation>
    <scope>NUCLEOTIDE SEQUENCE [LARGE SCALE GENOMIC DNA]</scope>
    <source>
        <strain evidence="6 7">2789STDY5608850</strain>
    </source>
</reference>
<feature type="transmembrane region" description="Helical" evidence="5">
    <location>
        <begin position="62"/>
        <end position="83"/>
    </location>
</feature>
<dbReference type="Proteomes" id="UP000095651">
    <property type="component" value="Unassembled WGS sequence"/>
</dbReference>
<dbReference type="EMBL" id="CYZE01000003">
    <property type="protein sequence ID" value="CUN93301.1"/>
    <property type="molecule type" value="Genomic_DNA"/>
</dbReference>
<evidence type="ECO:0000313" key="7">
    <source>
        <dbReference type="Proteomes" id="UP000095651"/>
    </source>
</evidence>
<dbReference type="GO" id="GO:0005886">
    <property type="term" value="C:plasma membrane"/>
    <property type="evidence" value="ECO:0007669"/>
    <property type="project" value="TreeGrafter"/>
</dbReference>
<keyword evidence="2 5" id="KW-0812">Transmembrane</keyword>
<feature type="transmembrane region" description="Helical" evidence="5">
    <location>
        <begin position="146"/>
        <end position="167"/>
    </location>
</feature>
<dbReference type="Pfam" id="PF02361">
    <property type="entry name" value="CbiQ"/>
    <property type="match status" value="1"/>
</dbReference>
<dbReference type="RefSeq" id="WP_055653809.1">
    <property type="nucleotide sequence ID" value="NZ_CABIXC010000003.1"/>
</dbReference>
<dbReference type="AlphaFoldDB" id="A0A174AWW1"/>
<dbReference type="PANTHER" id="PTHR33514">
    <property type="entry name" value="PROTEIN ABCI12, CHLOROPLASTIC"/>
    <property type="match status" value="1"/>
</dbReference>
<evidence type="ECO:0000256" key="5">
    <source>
        <dbReference type="SAM" id="Phobius"/>
    </source>
</evidence>
<accession>A0A174AWW1</accession>
<sequence length="257" mass="28794">MKSISLFVEKDTYLTRLHPFAKMLYIVAAISVPLITGTLWMFGVFIAVSLGLLISGKIIKKVFPLIAFSFTIIITVFLIHGLFNRENQNVLAALGPLKFYKEGLLYASRIGLNILNMLLAFAMFVLTTKPATLVDDLEQAGFSPRFGYMISSVFQIIPQMMGTMNTIMDAQRSRGMETEGSLFVRAKAFIPLISPVVSSSLINTRERAIALEVRGFDSKTKKTFLSDHKLKGRDRAFMALMVLLIAGSIVWRVIRWL</sequence>
<feature type="transmembrane region" description="Helical" evidence="5">
    <location>
        <begin position="23"/>
        <end position="56"/>
    </location>
</feature>
<proteinExistence type="predicted"/>
<gene>
    <name evidence="6" type="primary">ecfT_2</name>
    <name evidence="6" type="ORF">ERS852407_01415</name>
</gene>
<keyword evidence="3 5" id="KW-1133">Transmembrane helix</keyword>
<evidence type="ECO:0000256" key="4">
    <source>
        <dbReference type="ARBA" id="ARBA00023136"/>
    </source>
</evidence>
<name>A0A174AWW1_9FIRM</name>
<dbReference type="CDD" id="cd16914">
    <property type="entry name" value="EcfT"/>
    <property type="match status" value="1"/>
</dbReference>
<evidence type="ECO:0000256" key="2">
    <source>
        <dbReference type="ARBA" id="ARBA00022692"/>
    </source>
</evidence>
<evidence type="ECO:0000256" key="1">
    <source>
        <dbReference type="ARBA" id="ARBA00004141"/>
    </source>
</evidence>
<protein>
    <submittedName>
        <fullName evidence="6">Cobalt transport protein</fullName>
    </submittedName>
</protein>
<evidence type="ECO:0000256" key="3">
    <source>
        <dbReference type="ARBA" id="ARBA00022989"/>
    </source>
</evidence>